<proteinExistence type="predicted"/>
<accession>A0A1J9PGI5</accession>
<protein>
    <submittedName>
        <fullName evidence="2">Uncharacterized protein</fullName>
    </submittedName>
</protein>
<dbReference type="VEuPathDB" id="FungiDB:ACJ73_08975"/>
<gene>
    <name evidence="2" type="ORF">ACJ73_08975</name>
</gene>
<reference evidence="2 3" key="1">
    <citation type="submission" date="2015-08" db="EMBL/GenBank/DDBJ databases">
        <title>Emmonsia species relationships and genome sequence.</title>
        <authorList>
            <person name="Cuomo C.A."/>
            <person name="Schwartz I.S."/>
            <person name="Kenyon C."/>
            <person name="De Hoog G.S."/>
            <person name="Govender N.P."/>
            <person name="Botha A."/>
            <person name="Moreno L."/>
            <person name="De Vries M."/>
            <person name="Munoz J.F."/>
            <person name="Stielow J.B."/>
        </authorList>
    </citation>
    <scope>NUCLEOTIDE SEQUENCE [LARGE SCALE GENOMIC DNA]</scope>
    <source>
        <strain evidence="2 3">EI222</strain>
    </source>
</reference>
<feature type="compositionally biased region" description="Basic and acidic residues" evidence="1">
    <location>
        <begin position="202"/>
        <end position="215"/>
    </location>
</feature>
<feature type="region of interest" description="Disordered" evidence="1">
    <location>
        <begin position="1"/>
        <end position="38"/>
    </location>
</feature>
<evidence type="ECO:0000313" key="3">
    <source>
        <dbReference type="Proteomes" id="UP000242791"/>
    </source>
</evidence>
<sequence length="392" mass="43922">METARSVLSDVGEGPAHGPNASSPFDDDPEEARADAQDTTAKVVTMASFNECAVMIHDIYKNRHEFPYDDLCQMMTPEDVLRAQGAALNVSPTASANTLRTFHSIVTSSPDTLLAGFVRTILMPFRQGPNARQASIPTANPLTDWPNRPMDKGKAPLYPDLSHQVPVDAPASDSPLARLQARVRQRAFPSRDSDPYQPPRYEANRESNRAMHSEDPVYQNGGRYASRAERAASLPNAATYPNNIHRNGFNRTRGQSRGPAFTSRPAPPRNTNYHDSYDTEFNDHGNNDRLDAKLPRLRPDDLMIFDPANTDVMFFIDRVEFMAESWGDTVILRLLPLCLQGEAREWHTALHPVLRRQMNSDLDLWFRELQALQGKGKEQDMCAQSAIPKILL</sequence>
<evidence type="ECO:0000313" key="2">
    <source>
        <dbReference type="EMBL" id="OJD15537.1"/>
    </source>
</evidence>
<name>A0A1J9PGI5_9EURO</name>
<evidence type="ECO:0000256" key="1">
    <source>
        <dbReference type="SAM" id="MobiDB-lite"/>
    </source>
</evidence>
<dbReference type="EMBL" id="LGTZ01002316">
    <property type="protein sequence ID" value="OJD15537.1"/>
    <property type="molecule type" value="Genomic_DNA"/>
</dbReference>
<feature type="region of interest" description="Disordered" evidence="1">
    <location>
        <begin position="130"/>
        <end position="220"/>
    </location>
</feature>
<comment type="caution">
    <text evidence="2">The sequence shown here is derived from an EMBL/GenBank/DDBJ whole genome shotgun (WGS) entry which is preliminary data.</text>
</comment>
<dbReference type="Proteomes" id="UP000242791">
    <property type="component" value="Unassembled WGS sequence"/>
</dbReference>
<keyword evidence="3" id="KW-1185">Reference proteome</keyword>
<feature type="compositionally biased region" description="Polar residues" evidence="1">
    <location>
        <begin position="239"/>
        <end position="255"/>
    </location>
</feature>
<organism evidence="2 3">
    <name type="scientific">Blastomyces percursus</name>
    <dbReference type="NCBI Taxonomy" id="1658174"/>
    <lineage>
        <taxon>Eukaryota</taxon>
        <taxon>Fungi</taxon>
        <taxon>Dikarya</taxon>
        <taxon>Ascomycota</taxon>
        <taxon>Pezizomycotina</taxon>
        <taxon>Eurotiomycetes</taxon>
        <taxon>Eurotiomycetidae</taxon>
        <taxon>Onygenales</taxon>
        <taxon>Ajellomycetaceae</taxon>
        <taxon>Blastomyces</taxon>
    </lineage>
</organism>
<feature type="region of interest" description="Disordered" evidence="1">
    <location>
        <begin position="235"/>
        <end position="275"/>
    </location>
</feature>
<dbReference type="AlphaFoldDB" id="A0A1J9PGI5"/>
<feature type="compositionally biased region" description="Polar residues" evidence="1">
    <location>
        <begin position="130"/>
        <end position="141"/>
    </location>
</feature>